<evidence type="ECO:0000313" key="3">
    <source>
        <dbReference type="EMBL" id="OIO08147.1"/>
    </source>
</evidence>
<gene>
    <name evidence="3" type="ORF">AUJ27_01220</name>
</gene>
<evidence type="ECO:0000259" key="1">
    <source>
        <dbReference type="Pfam" id="PF00534"/>
    </source>
</evidence>
<dbReference type="AlphaFoldDB" id="A0A1J4TB76"/>
<dbReference type="GO" id="GO:0016757">
    <property type="term" value="F:glycosyltransferase activity"/>
    <property type="evidence" value="ECO:0007669"/>
    <property type="project" value="InterPro"/>
</dbReference>
<proteinExistence type="predicted"/>
<dbReference type="EMBL" id="MNUU01000021">
    <property type="protein sequence ID" value="OIO08147.1"/>
    <property type="molecule type" value="Genomic_DNA"/>
</dbReference>
<dbReference type="PANTHER" id="PTHR45947">
    <property type="entry name" value="SULFOQUINOVOSYL TRANSFERASE SQD2"/>
    <property type="match status" value="1"/>
</dbReference>
<dbReference type="STRING" id="1805146.AUJ27_01220"/>
<dbReference type="Pfam" id="PF00534">
    <property type="entry name" value="Glycos_transf_1"/>
    <property type="match status" value="2"/>
</dbReference>
<protein>
    <recommendedName>
        <fullName evidence="5">Glycosyl transferase family 1 domain-containing protein</fullName>
    </recommendedName>
</protein>
<feature type="domain" description="Glycosyl transferase family 1" evidence="1">
    <location>
        <begin position="176"/>
        <end position="232"/>
    </location>
</feature>
<feature type="domain" description="Glycosyltransferase subfamily 4-like N-terminal" evidence="2">
    <location>
        <begin position="53"/>
        <end position="161"/>
    </location>
</feature>
<dbReference type="InterPro" id="IPR050194">
    <property type="entry name" value="Glycosyltransferase_grp1"/>
</dbReference>
<dbReference type="PANTHER" id="PTHR45947:SF3">
    <property type="entry name" value="SULFOQUINOVOSYL TRANSFERASE SQD2"/>
    <property type="match status" value="1"/>
</dbReference>
<dbReference type="InterPro" id="IPR001296">
    <property type="entry name" value="Glyco_trans_1"/>
</dbReference>
<dbReference type="Pfam" id="PF13439">
    <property type="entry name" value="Glyco_transf_4"/>
    <property type="match status" value="1"/>
</dbReference>
<name>A0A1J4TB76_9BACT</name>
<dbReference type="Gene3D" id="3.40.50.2000">
    <property type="entry name" value="Glycogen Phosphorylase B"/>
    <property type="match status" value="2"/>
</dbReference>
<organism evidence="3 4">
    <name type="scientific">Candidatus Falkowbacteria bacterium CG1_02_37_44</name>
    <dbReference type="NCBI Taxonomy" id="1805146"/>
    <lineage>
        <taxon>Bacteria</taxon>
        <taxon>Candidatus Falkowiibacteriota</taxon>
    </lineage>
</organism>
<dbReference type="InterPro" id="IPR028098">
    <property type="entry name" value="Glyco_trans_4-like_N"/>
</dbReference>
<feature type="domain" description="Glycosyl transferase family 1" evidence="1">
    <location>
        <begin position="270"/>
        <end position="373"/>
    </location>
</feature>
<accession>A0A1J4TB76</accession>
<dbReference type="CDD" id="cd03801">
    <property type="entry name" value="GT4_PimA-like"/>
    <property type="match status" value="1"/>
</dbReference>
<reference evidence="3 4" key="1">
    <citation type="journal article" date="2016" name="Environ. Microbiol.">
        <title>Genomic resolution of a cold subsurface aquifer community provides metabolic insights for novel microbes adapted to high CO concentrations.</title>
        <authorList>
            <person name="Probst A.J."/>
            <person name="Castelle C.J."/>
            <person name="Singh A."/>
            <person name="Brown C.T."/>
            <person name="Anantharaman K."/>
            <person name="Sharon I."/>
            <person name="Hug L.A."/>
            <person name="Burstein D."/>
            <person name="Emerson J.B."/>
            <person name="Thomas B.C."/>
            <person name="Banfield J.F."/>
        </authorList>
    </citation>
    <scope>NUCLEOTIDE SEQUENCE [LARGE SCALE GENOMIC DNA]</scope>
    <source>
        <strain evidence="3">CG1_02_37_44</strain>
    </source>
</reference>
<sequence>MSNKMHTLLFTLEYPPFKGGVANYYENLVKYWPKTEEIFVLDNNNNKLINNKLPFLKWLLSIWQLFNEIKKNNINHVIIGQILPLGTATLIIYKILGIKYSIILHGMDFSLAIKTPRKKLITRLILKNAKNVICANNYTANLVKQIANNKISVVNPGVNIKQLRNNSFILTGELIAKYNLKNKIILFSLGRLVKRKGFDKVIEAMPKILPQIPNLRYFIAGTGPDEKYLKDLPVILKESASRRRSEESRFKTNSERAAGTFVPDAHQDDERVIFLGKITDKEKWAWLAICDIFIMPARNINNDFEGFGIVYLEANLFSKPVIAGHSGGVGDAVADGVNGILVNPENINDISQVVINLAKNKNLRNKLGNQGRSRALKDFDWQKQINIIYNIINKN</sequence>
<evidence type="ECO:0008006" key="5">
    <source>
        <dbReference type="Google" id="ProtNLM"/>
    </source>
</evidence>
<comment type="caution">
    <text evidence="3">The sequence shown here is derived from an EMBL/GenBank/DDBJ whole genome shotgun (WGS) entry which is preliminary data.</text>
</comment>
<dbReference type="Proteomes" id="UP000183192">
    <property type="component" value="Unassembled WGS sequence"/>
</dbReference>
<evidence type="ECO:0000259" key="2">
    <source>
        <dbReference type="Pfam" id="PF13439"/>
    </source>
</evidence>
<evidence type="ECO:0000313" key="4">
    <source>
        <dbReference type="Proteomes" id="UP000183192"/>
    </source>
</evidence>
<dbReference type="SUPFAM" id="SSF53756">
    <property type="entry name" value="UDP-Glycosyltransferase/glycogen phosphorylase"/>
    <property type="match status" value="1"/>
</dbReference>